<protein>
    <submittedName>
        <fullName evidence="1">Uncharacterized protein</fullName>
    </submittedName>
</protein>
<proteinExistence type="predicted"/>
<gene>
    <name evidence="1" type="ORF">DB32_006813</name>
</gene>
<dbReference type="STRING" id="927083.DB32_006813"/>
<reference evidence="1 2" key="1">
    <citation type="submission" date="2015-03" db="EMBL/GenBank/DDBJ databases">
        <title>Genome assembly of Sandaracinus amylolyticus DSM 53668.</title>
        <authorList>
            <person name="Sharma G."/>
            <person name="Subramanian S."/>
        </authorList>
    </citation>
    <scope>NUCLEOTIDE SEQUENCE [LARGE SCALE GENOMIC DNA]</scope>
    <source>
        <strain evidence="1 2">DSM 53668</strain>
    </source>
</reference>
<name>A0A0F6SH17_9BACT</name>
<dbReference type="KEGG" id="samy:DB32_006813"/>
<evidence type="ECO:0000313" key="1">
    <source>
        <dbReference type="EMBL" id="AKF09664.1"/>
    </source>
</evidence>
<dbReference type="Proteomes" id="UP000034883">
    <property type="component" value="Chromosome"/>
</dbReference>
<dbReference type="EMBL" id="CP011125">
    <property type="protein sequence ID" value="AKF09664.1"/>
    <property type="molecule type" value="Genomic_DNA"/>
</dbReference>
<sequence length="296" mass="32637">MRVEGDDRFAAAVRARIARVPFAIVTDRGAELDVLRGSRVRPTLTLDRPVDDDDAAREATRLGASALAWEGGDGWSPWERCLAPLIAHPLRGSPDPTRRWALIEDPADGAIPHEEDRAWQWHAVVPRRRPALPAHVVQWPLQSRVVAPLLGAATAVIGESGPLVYDAWRLRRPVLASAPGSPIDRWATVAAPMRDARLAHSIPPLLADSAGFWERVIATVRDRGAVLPAMSASAMRAAREHALAEDRTRWGALRRELRKLREDPGASLRTARLWAIRTLWSSARPPSSRVGPIRRS</sequence>
<keyword evidence="2" id="KW-1185">Reference proteome</keyword>
<organism evidence="1 2">
    <name type="scientific">Sandaracinus amylolyticus</name>
    <dbReference type="NCBI Taxonomy" id="927083"/>
    <lineage>
        <taxon>Bacteria</taxon>
        <taxon>Pseudomonadati</taxon>
        <taxon>Myxococcota</taxon>
        <taxon>Polyangia</taxon>
        <taxon>Polyangiales</taxon>
        <taxon>Sandaracinaceae</taxon>
        <taxon>Sandaracinus</taxon>
    </lineage>
</organism>
<dbReference type="AlphaFoldDB" id="A0A0F6SH17"/>
<accession>A0A0F6SH17</accession>
<evidence type="ECO:0000313" key="2">
    <source>
        <dbReference type="Proteomes" id="UP000034883"/>
    </source>
</evidence>